<organism evidence="1 2">
    <name type="scientific">Bacteroides xylanisolvens</name>
    <dbReference type="NCBI Taxonomy" id="371601"/>
    <lineage>
        <taxon>Bacteria</taxon>
        <taxon>Pseudomonadati</taxon>
        <taxon>Bacteroidota</taxon>
        <taxon>Bacteroidia</taxon>
        <taxon>Bacteroidales</taxon>
        <taxon>Bacteroidaceae</taxon>
        <taxon>Bacteroides</taxon>
    </lineage>
</organism>
<protein>
    <submittedName>
        <fullName evidence="1">Uncharacterized protein</fullName>
    </submittedName>
</protein>
<dbReference type="EMBL" id="QROC01000038">
    <property type="protein sequence ID" value="RHK90854.1"/>
    <property type="molecule type" value="Genomic_DNA"/>
</dbReference>
<dbReference type="AlphaFoldDB" id="A0A415HFA8"/>
<gene>
    <name evidence="1" type="ORF">DW042_21155</name>
</gene>
<evidence type="ECO:0000313" key="1">
    <source>
        <dbReference type="EMBL" id="RHK90854.1"/>
    </source>
</evidence>
<evidence type="ECO:0000313" key="2">
    <source>
        <dbReference type="Proteomes" id="UP000284417"/>
    </source>
</evidence>
<proteinExistence type="predicted"/>
<reference evidence="1 2" key="1">
    <citation type="submission" date="2018-08" db="EMBL/GenBank/DDBJ databases">
        <title>A genome reference for cultivated species of the human gut microbiota.</title>
        <authorList>
            <person name="Zou Y."/>
            <person name="Xue W."/>
            <person name="Luo G."/>
        </authorList>
    </citation>
    <scope>NUCLEOTIDE SEQUENCE [LARGE SCALE GENOMIC DNA]</scope>
    <source>
        <strain evidence="1 2">AF39-6AC</strain>
    </source>
</reference>
<accession>A0A415HFA8</accession>
<comment type="caution">
    <text evidence="1">The sequence shown here is derived from an EMBL/GenBank/DDBJ whole genome shotgun (WGS) entry which is preliminary data.</text>
</comment>
<sequence>MVEKDKNNIEKSYTLTIFESDKEFKRMYQVASPEKRKTMGYDVPNDATDRDLEITRAKNEWLRDGNPVD</sequence>
<dbReference type="Proteomes" id="UP000284417">
    <property type="component" value="Unassembled WGS sequence"/>
</dbReference>
<name>A0A415HFA8_9BACE</name>
<dbReference type="RefSeq" id="WP_118408694.1">
    <property type="nucleotide sequence ID" value="NZ_JAIWWH010000042.1"/>
</dbReference>